<comment type="similarity">
    <text evidence="2">Belongs to the transketolase family.</text>
</comment>
<gene>
    <name evidence="6" type="ORF">A5888_000912</name>
    <name evidence="5" type="ORF">A5888_000928</name>
</gene>
<evidence type="ECO:0000256" key="2">
    <source>
        <dbReference type="ARBA" id="ARBA00007131"/>
    </source>
</evidence>
<sequence>MEIIELKKKAIEIRKDVLQLIYKAKTGHTGSDLSCTDILVALYYHIMTVDPNQPEMADRDQYIQSKGHAAEVLWAVLADKGFLSKEELQSFSSFGSRLIGHPNNKVDGVEMNTGSLGHGLPVSVGIALAGKMDKKKYHTYTLLGDGELAEGSVWEGAMAAANYQLDNLTAIIDRNGLQISGRSEDVMSIEPLDEKWRAFGWDVQVLDGNDMTELVRVLSEPNQPGKPKMILAKTIKGKGFSEAEDQAGWHHKVPTEEQLTKALAELDQQMEVLIHGEK</sequence>
<evidence type="ECO:0000313" key="6">
    <source>
        <dbReference type="EMBL" id="WYJ89193.1"/>
    </source>
</evidence>
<evidence type="ECO:0000256" key="1">
    <source>
        <dbReference type="ARBA" id="ARBA00001964"/>
    </source>
</evidence>
<reference evidence="6" key="2">
    <citation type="submission" date="2017-05" db="EMBL/GenBank/DDBJ databases">
        <authorList>
            <consortium name="The Broad Institute Genomics Platform"/>
            <consortium name="The Broad Institute Genomic Center for Infectious Diseases"/>
            <person name="Earl A."/>
            <person name="Manson A."/>
            <person name="Schwartman J."/>
            <person name="Gilmore M."/>
            <person name="Abouelleil A."/>
            <person name="Cao P."/>
            <person name="Chapman S."/>
            <person name="Cusick C."/>
            <person name="Shea T."/>
            <person name="Young S."/>
            <person name="Neafsey D."/>
            <person name="Nusbaum C."/>
            <person name="Birren B."/>
        </authorList>
    </citation>
    <scope>NUCLEOTIDE SEQUENCE</scope>
    <source>
        <strain evidence="6">9E7_DIV0242</strain>
    </source>
</reference>
<reference evidence="5" key="1">
    <citation type="submission" date="2017-05" db="EMBL/GenBank/DDBJ databases">
        <title>The Genome Sequence of Enterococcus sp. 9E7_DIV0242.</title>
        <authorList>
            <consortium name="The Broad Institute Genomics Platform"/>
            <consortium name="The Broad Institute Genomic Center for Infectious Diseases"/>
            <person name="Earl A."/>
            <person name="Manson A."/>
            <person name="Schwartman J."/>
            <person name="Gilmore M."/>
            <person name="Abouelleil A."/>
            <person name="Cao P."/>
            <person name="Chapman S."/>
            <person name="Cusick C."/>
            <person name="Shea T."/>
            <person name="Young S."/>
            <person name="Neafsey D."/>
            <person name="Nusbaum C."/>
            <person name="Birren B."/>
        </authorList>
    </citation>
    <scope>NUCLEOTIDE SEQUENCE [LARGE SCALE GENOMIC DNA]</scope>
    <source>
        <strain evidence="5">9E7_DIV0242</strain>
    </source>
</reference>
<dbReference type="PANTHER" id="PTHR47514:SF1">
    <property type="entry name" value="TRANSKETOLASE N-TERMINAL SECTION-RELATED"/>
    <property type="match status" value="1"/>
</dbReference>
<dbReference type="EMBL" id="NGMM01000001">
    <property type="protein sequence ID" value="OTP19114.1"/>
    <property type="molecule type" value="Genomic_DNA"/>
</dbReference>
<dbReference type="AlphaFoldDB" id="A0A242KD68"/>
<feature type="domain" description="Transketolase N-terminal" evidence="4">
    <location>
        <begin position="12"/>
        <end position="251"/>
    </location>
</feature>
<dbReference type="SUPFAM" id="SSF52518">
    <property type="entry name" value="Thiamin diphosphate-binding fold (THDP-binding)"/>
    <property type="match status" value="1"/>
</dbReference>
<keyword evidence="7" id="KW-1185">Reference proteome</keyword>
<reference evidence="6" key="3">
    <citation type="submission" date="2024-03" db="EMBL/GenBank/DDBJ databases">
        <title>The Genome Sequence of Enterococcus sp. DIV0242b.</title>
        <authorList>
            <consortium name="The Broad Institute Genomics Platform"/>
            <consortium name="The Broad Institute Microbial Omics Core"/>
            <consortium name="The Broad Institute Genomic Center for Infectious Diseases"/>
            <person name="Earl A."/>
            <person name="Manson A."/>
            <person name="Gilmore M."/>
            <person name="Schwartman J."/>
            <person name="Shea T."/>
            <person name="Abouelleil A."/>
            <person name="Cao P."/>
            <person name="Chapman S."/>
            <person name="Cusick C."/>
            <person name="Young S."/>
            <person name="Neafsey D."/>
            <person name="Nusbaum C."/>
            <person name="Birren B."/>
        </authorList>
    </citation>
    <scope>NUCLEOTIDE SEQUENCE</scope>
    <source>
        <strain evidence="6">9E7_DIV0242</strain>
    </source>
</reference>
<evidence type="ECO:0000313" key="5">
    <source>
        <dbReference type="EMBL" id="OTP19114.1"/>
    </source>
</evidence>
<dbReference type="EMBL" id="CP147247">
    <property type="protein sequence ID" value="WYJ89193.1"/>
    <property type="molecule type" value="Genomic_DNA"/>
</dbReference>
<proteinExistence type="inferred from homology"/>
<dbReference type="Proteomes" id="UP000195141">
    <property type="component" value="Chromosome"/>
</dbReference>
<evidence type="ECO:0000313" key="7">
    <source>
        <dbReference type="Proteomes" id="UP000195141"/>
    </source>
</evidence>
<dbReference type="Pfam" id="PF00456">
    <property type="entry name" value="Transketolase_N"/>
    <property type="match status" value="1"/>
</dbReference>
<name>A0A242KD68_9ENTE</name>
<evidence type="ECO:0000256" key="3">
    <source>
        <dbReference type="ARBA" id="ARBA00023052"/>
    </source>
</evidence>
<accession>A0A242KD68</accession>
<keyword evidence="3" id="KW-0786">Thiamine pyrophosphate</keyword>
<dbReference type="InterPro" id="IPR029061">
    <property type="entry name" value="THDP-binding"/>
</dbReference>
<dbReference type="InterPro" id="IPR005474">
    <property type="entry name" value="Transketolase_N"/>
</dbReference>
<protein>
    <submittedName>
        <fullName evidence="5">Transketolase</fullName>
    </submittedName>
</protein>
<dbReference type="RefSeq" id="WP_086348020.1">
    <property type="nucleotide sequence ID" value="NZ_CP147247.1"/>
</dbReference>
<dbReference type="OrthoDB" id="8732661at2"/>
<organism evidence="5">
    <name type="scientific">Candidatus Enterococcus clewellii</name>
    <dbReference type="NCBI Taxonomy" id="1834193"/>
    <lineage>
        <taxon>Bacteria</taxon>
        <taxon>Bacillati</taxon>
        <taxon>Bacillota</taxon>
        <taxon>Bacilli</taxon>
        <taxon>Lactobacillales</taxon>
        <taxon>Enterococcaceae</taxon>
        <taxon>Enterococcus</taxon>
    </lineage>
</organism>
<dbReference type="Gene3D" id="3.40.50.970">
    <property type="match status" value="1"/>
</dbReference>
<dbReference type="PANTHER" id="PTHR47514">
    <property type="entry name" value="TRANSKETOLASE N-TERMINAL SECTION-RELATED"/>
    <property type="match status" value="1"/>
</dbReference>
<evidence type="ECO:0000259" key="4">
    <source>
        <dbReference type="Pfam" id="PF00456"/>
    </source>
</evidence>
<comment type="cofactor">
    <cofactor evidence="1">
        <name>thiamine diphosphate</name>
        <dbReference type="ChEBI" id="CHEBI:58937"/>
    </cofactor>
</comment>
<dbReference type="CDD" id="cd02012">
    <property type="entry name" value="TPP_TK"/>
    <property type="match status" value="1"/>
</dbReference>